<dbReference type="CDD" id="cd00570">
    <property type="entry name" value="GST_N_family"/>
    <property type="match status" value="1"/>
</dbReference>
<dbReference type="PANTHER" id="PTHR43968:SF6">
    <property type="entry name" value="GLUTATHIONE S-TRANSFERASE OMEGA"/>
    <property type="match status" value="1"/>
</dbReference>
<dbReference type="Gene3D" id="1.20.1050.10">
    <property type="match status" value="1"/>
</dbReference>
<dbReference type="Gene3D" id="3.40.30.10">
    <property type="entry name" value="Glutaredoxin"/>
    <property type="match status" value="1"/>
</dbReference>
<dbReference type="GO" id="GO:0005737">
    <property type="term" value="C:cytoplasm"/>
    <property type="evidence" value="ECO:0007669"/>
    <property type="project" value="TreeGrafter"/>
</dbReference>
<dbReference type="InterPro" id="IPR010987">
    <property type="entry name" value="Glutathione-S-Trfase_C-like"/>
</dbReference>
<evidence type="ECO:0000313" key="4">
    <source>
        <dbReference type="Proteomes" id="UP000183983"/>
    </source>
</evidence>
<dbReference type="InterPro" id="IPR050983">
    <property type="entry name" value="GST_Omega/HSP26"/>
</dbReference>
<protein>
    <submittedName>
        <fullName evidence="3">Glutathione S-transferase</fullName>
    </submittedName>
</protein>
<dbReference type="PANTHER" id="PTHR43968">
    <property type="match status" value="1"/>
</dbReference>
<feature type="domain" description="GST C-terminal" evidence="2">
    <location>
        <begin position="82"/>
        <end position="211"/>
    </location>
</feature>
<dbReference type="EMBL" id="FRDA01000016">
    <property type="protein sequence ID" value="SHN24008.1"/>
    <property type="molecule type" value="Genomic_DNA"/>
</dbReference>
<dbReference type="RefSeq" id="WP_073170939.1">
    <property type="nucleotide sequence ID" value="NZ_FRDA01000016.1"/>
</dbReference>
<reference evidence="3 4" key="1">
    <citation type="submission" date="2016-11" db="EMBL/GenBank/DDBJ databases">
        <authorList>
            <person name="Jaros S."/>
            <person name="Januszkiewicz K."/>
            <person name="Wedrychowicz H."/>
        </authorList>
    </citation>
    <scope>NUCLEOTIDE SEQUENCE [LARGE SCALE GENOMIC DNA]</scope>
    <source>
        <strain evidence="3 4">LMG 26898</strain>
    </source>
</reference>
<dbReference type="InterPro" id="IPR036249">
    <property type="entry name" value="Thioredoxin-like_sf"/>
</dbReference>
<dbReference type="Pfam" id="PF13417">
    <property type="entry name" value="GST_N_3"/>
    <property type="match status" value="1"/>
</dbReference>
<evidence type="ECO:0000313" key="3">
    <source>
        <dbReference type="EMBL" id="SHN24008.1"/>
    </source>
</evidence>
<gene>
    <name evidence="3" type="ORF">SAMN05216593_116105</name>
</gene>
<dbReference type="AlphaFoldDB" id="A0A1M7Q1F2"/>
<dbReference type="STRING" id="1190415.SAMN05216593_116105"/>
<accession>A0A1M7Q1F2</accession>
<dbReference type="SUPFAM" id="SSF47616">
    <property type="entry name" value="GST C-terminal domain-like"/>
    <property type="match status" value="1"/>
</dbReference>
<dbReference type="InterPro" id="IPR040079">
    <property type="entry name" value="Glutathione_S-Trfase"/>
</dbReference>
<dbReference type="OrthoDB" id="5242791at2"/>
<dbReference type="InterPro" id="IPR004045">
    <property type="entry name" value="Glutathione_S-Trfase_N"/>
</dbReference>
<dbReference type="SUPFAM" id="SSF52833">
    <property type="entry name" value="Thioredoxin-like"/>
    <property type="match status" value="1"/>
</dbReference>
<proteinExistence type="predicted"/>
<evidence type="ECO:0000259" key="2">
    <source>
        <dbReference type="PROSITE" id="PS50405"/>
    </source>
</evidence>
<name>A0A1M7Q1F2_9PSED</name>
<dbReference type="PROSITE" id="PS50405">
    <property type="entry name" value="GST_CTER"/>
    <property type="match status" value="1"/>
</dbReference>
<dbReference type="SFLD" id="SFLDS00019">
    <property type="entry name" value="Glutathione_Transferase_(cytos"/>
    <property type="match status" value="1"/>
</dbReference>
<dbReference type="PROSITE" id="PS50404">
    <property type="entry name" value="GST_NTER"/>
    <property type="match status" value="1"/>
</dbReference>
<evidence type="ECO:0000259" key="1">
    <source>
        <dbReference type="PROSITE" id="PS50404"/>
    </source>
</evidence>
<keyword evidence="3" id="KW-0808">Transferase</keyword>
<dbReference type="Proteomes" id="UP000183983">
    <property type="component" value="Unassembled WGS sequence"/>
</dbReference>
<sequence length="224" mass="24920">MLKLYGFASSNYFNMVKLALLEKQLPFEVVPLFGCQSPEVLAVSARGKVPVLGTDEGFISETDVILRYLEETFPDRPLLPADPFSRAQVWTIAKEIELYIELPARVCYAEVIFGGRPTPPDLKAKAHRDLVKGVAALAQRARFAPYVAGERFSVADVYFLYSIDLARQVGERLFDLDFLGDMPKAQALLERLALNPNVQQVAADKEADWPVFMARVNPAGRQAG</sequence>
<feature type="domain" description="GST N-terminal" evidence="1">
    <location>
        <begin position="1"/>
        <end position="77"/>
    </location>
</feature>
<organism evidence="3 4">
    <name type="scientific">Pseudomonas asturiensis</name>
    <dbReference type="NCBI Taxonomy" id="1190415"/>
    <lineage>
        <taxon>Bacteria</taxon>
        <taxon>Pseudomonadati</taxon>
        <taxon>Pseudomonadota</taxon>
        <taxon>Gammaproteobacteria</taxon>
        <taxon>Pseudomonadales</taxon>
        <taxon>Pseudomonadaceae</taxon>
        <taxon>Pseudomonas</taxon>
    </lineage>
</organism>
<dbReference type="InterPro" id="IPR036282">
    <property type="entry name" value="Glutathione-S-Trfase_C_sf"/>
</dbReference>
<dbReference type="GO" id="GO:0016740">
    <property type="term" value="F:transferase activity"/>
    <property type="evidence" value="ECO:0007669"/>
    <property type="project" value="UniProtKB-KW"/>
</dbReference>